<feature type="compositionally biased region" description="Low complexity" evidence="1">
    <location>
        <begin position="177"/>
        <end position="187"/>
    </location>
</feature>
<accession>A0AA38LZH1</accession>
<comment type="caution">
    <text evidence="2">The sequence shown here is derived from an EMBL/GenBank/DDBJ whole genome shotgun (WGS) entry which is preliminary data.</text>
</comment>
<dbReference type="Proteomes" id="UP001168821">
    <property type="component" value="Unassembled WGS sequence"/>
</dbReference>
<organism evidence="2 3">
    <name type="scientific">Zophobas morio</name>
    <dbReference type="NCBI Taxonomy" id="2755281"/>
    <lineage>
        <taxon>Eukaryota</taxon>
        <taxon>Metazoa</taxon>
        <taxon>Ecdysozoa</taxon>
        <taxon>Arthropoda</taxon>
        <taxon>Hexapoda</taxon>
        <taxon>Insecta</taxon>
        <taxon>Pterygota</taxon>
        <taxon>Neoptera</taxon>
        <taxon>Endopterygota</taxon>
        <taxon>Coleoptera</taxon>
        <taxon>Polyphaga</taxon>
        <taxon>Cucujiformia</taxon>
        <taxon>Tenebrionidae</taxon>
        <taxon>Zophobas</taxon>
    </lineage>
</organism>
<evidence type="ECO:0000256" key="1">
    <source>
        <dbReference type="SAM" id="MobiDB-lite"/>
    </source>
</evidence>
<proteinExistence type="predicted"/>
<keyword evidence="3" id="KW-1185">Reference proteome</keyword>
<evidence type="ECO:0000313" key="3">
    <source>
        <dbReference type="Proteomes" id="UP001168821"/>
    </source>
</evidence>
<feature type="region of interest" description="Disordered" evidence="1">
    <location>
        <begin position="99"/>
        <end position="137"/>
    </location>
</feature>
<dbReference type="AlphaFoldDB" id="A0AA38LZH1"/>
<gene>
    <name evidence="2" type="ORF">Zmor_012150</name>
</gene>
<dbReference type="EMBL" id="JALNTZ010003792">
    <property type="protein sequence ID" value="KAJ3615973.1"/>
    <property type="molecule type" value="Genomic_DNA"/>
</dbReference>
<feature type="compositionally biased region" description="Pro residues" evidence="1">
    <location>
        <begin position="110"/>
        <end position="123"/>
    </location>
</feature>
<sequence length="235" mass="24799">MPRAGFAEDCPKEEVGAVPPRAKPVLVKLDVDRAPVGAKLNAGADPAPPDAEGTPNDPDVAEIVFIGLVPAPLKADPVKFVPKAVVFVPEPKAEFIPVPPAADPVELEPNPVPPKDPVEAPVPPKDDPESNVDFAPVPARVGPDILIEEDPFGTELNATLLPVPPKEDPEEVEENPEVVPAAPKVEPTGAEVVPSEEGPVFVEPKAALLPSPLKEEPTVFVPFPKIEEDPEEPKV</sequence>
<feature type="region of interest" description="Disordered" evidence="1">
    <location>
        <begin position="38"/>
        <end position="58"/>
    </location>
</feature>
<feature type="region of interest" description="Disordered" evidence="1">
    <location>
        <begin position="160"/>
        <end position="198"/>
    </location>
</feature>
<evidence type="ECO:0000313" key="2">
    <source>
        <dbReference type="EMBL" id="KAJ3615973.1"/>
    </source>
</evidence>
<protein>
    <submittedName>
        <fullName evidence="2">Uncharacterized protein</fullName>
    </submittedName>
</protein>
<reference evidence="2" key="1">
    <citation type="journal article" date="2023" name="G3 (Bethesda)">
        <title>Whole genome assemblies of Zophobas morio and Tenebrio molitor.</title>
        <authorList>
            <person name="Kaur S."/>
            <person name="Stinson S.A."/>
            <person name="diCenzo G.C."/>
        </authorList>
    </citation>
    <scope>NUCLEOTIDE SEQUENCE</scope>
    <source>
        <strain evidence="2">QUZm001</strain>
    </source>
</reference>
<name>A0AA38LZH1_9CUCU</name>